<evidence type="ECO:0000256" key="2">
    <source>
        <dbReference type="ARBA" id="ARBA00022516"/>
    </source>
</evidence>
<dbReference type="GO" id="GO:0006631">
    <property type="term" value="P:fatty acid metabolic process"/>
    <property type="evidence" value="ECO:0007669"/>
    <property type="project" value="UniProtKB-KW"/>
</dbReference>
<comment type="function">
    <text evidence="6">Non-catalytic subunit of AMP-activated protein kinase (AMPK), an energy sensor protein kinase that plays a key role in regulating cellular energy metabolism. In response to reduction of intracellular ATP levels, AMPK activates energy-producing pathways and inhibits energy-consuming processes: inhibits protein, carbohydrate and lipid biosynthesis, as well as cell growth and proliferation. AMPK acts via direct phosphorylation of metabolic enzymes, and by longer-term effects via phosphorylation of transcription regulators. Also acts as a regulator of cellular polarity by remodeling the actin cytoskeleton; probably by indirectly activating myosin. Beta non-catalytic subunit acts as a scaffold on which the AMPK complex assembles, via its C-terminus that bridges alpha (PRKAA1 or PRKAA2) and gamma subunits (PRKAG1, PRKAG2 or PRKAG3).</text>
</comment>
<dbReference type="InterPro" id="IPR032640">
    <property type="entry name" value="AMPK1_CBM"/>
</dbReference>
<reference evidence="9" key="2">
    <citation type="submission" date="2025-09" db="UniProtKB">
        <authorList>
            <consortium name="Ensembl"/>
        </authorList>
    </citation>
    <scope>IDENTIFICATION</scope>
</reference>
<keyword evidence="2" id="KW-0444">Lipid biosynthesis</keyword>
<dbReference type="SMART" id="SM01010">
    <property type="entry name" value="AMPKBI"/>
    <property type="match status" value="1"/>
</dbReference>
<dbReference type="Gene3D" id="6.20.250.60">
    <property type="match status" value="1"/>
</dbReference>
<evidence type="ECO:0000256" key="5">
    <source>
        <dbReference type="ARBA" id="ARBA00023098"/>
    </source>
</evidence>
<dbReference type="PANTHER" id="PTHR10343:SF93">
    <property type="entry name" value="PROTEIN KINASE, AMP-ACTIVATED, BETA 1 NON-CATALYTIC SUBUNIT, B"/>
    <property type="match status" value="1"/>
</dbReference>
<dbReference type="InterPro" id="IPR013783">
    <property type="entry name" value="Ig-like_fold"/>
</dbReference>
<dbReference type="GO" id="GO:0031588">
    <property type="term" value="C:nucleotide-activated protein kinase complex"/>
    <property type="evidence" value="ECO:0007669"/>
    <property type="project" value="TreeGrafter"/>
</dbReference>
<proteinExistence type="inferred from homology"/>
<reference evidence="9" key="1">
    <citation type="submission" date="2025-08" db="UniProtKB">
        <authorList>
            <consortium name="Ensembl"/>
        </authorList>
    </citation>
    <scope>IDENTIFICATION</scope>
</reference>
<protein>
    <submittedName>
        <fullName evidence="9">Protein kinase, AMP-activated, beta 1 non-catalytic subunit, b</fullName>
    </submittedName>
</protein>
<dbReference type="Pfam" id="PF04739">
    <property type="entry name" value="AMPKBI"/>
    <property type="match status" value="1"/>
</dbReference>
<dbReference type="Proteomes" id="UP000261560">
    <property type="component" value="Unplaced"/>
</dbReference>
<dbReference type="Gene3D" id="2.60.40.10">
    <property type="entry name" value="Immunoglobulins"/>
    <property type="match status" value="1"/>
</dbReference>
<keyword evidence="4" id="KW-0276">Fatty acid metabolism</keyword>
<dbReference type="CDD" id="cd02859">
    <property type="entry name" value="E_set_AMPKbeta_like_N"/>
    <property type="match status" value="1"/>
</dbReference>
<evidence type="ECO:0000256" key="4">
    <source>
        <dbReference type="ARBA" id="ARBA00022832"/>
    </source>
</evidence>
<evidence type="ECO:0000256" key="6">
    <source>
        <dbReference type="ARBA" id="ARBA00025180"/>
    </source>
</evidence>
<dbReference type="InterPro" id="IPR037256">
    <property type="entry name" value="ASC_dom_sf"/>
</dbReference>
<dbReference type="InterPro" id="IPR006828">
    <property type="entry name" value="ASC_dom"/>
</dbReference>
<comment type="similarity">
    <text evidence="1">Belongs to the 5'-AMP-activated protein kinase beta subunit family.</text>
</comment>
<keyword evidence="3" id="KW-0597">Phosphoprotein</keyword>
<dbReference type="GO" id="GO:0007165">
    <property type="term" value="P:signal transduction"/>
    <property type="evidence" value="ECO:0007669"/>
    <property type="project" value="TreeGrafter"/>
</dbReference>
<dbReference type="InterPro" id="IPR014756">
    <property type="entry name" value="Ig_E-set"/>
</dbReference>
<dbReference type="Ensembl" id="ENSOMET00000034147.1">
    <property type="protein sequence ID" value="ENSOMEP00000032148.1"/>
    <property type="gene ID" value="ENSOMEG00000017445.1"/>
</dbReference>
<sequence length="256" mass="28585">MGNTSSDRSSGERLYRDGQAGGKEARPNIMMDSSEDSDLFQREDAKEFLAWQQDLDCDSKSPTQARPTVFRWAGSAKEVYVSGSFNNWATKIPLNRSQKNFVAIVDLPEGEHQYKFCVDGQWTLDPAGAVATSKTGSVNNVIQVKRTDFEVFDALRIDSEESADMSELSSSPPGPYQQNAYVIKPEDKLKQPPFLPPHLLQVLLNKDTGISCDPTLLPEPNHVISHVALFQDGVMVLSATHRYKKKYVTTLLYKPI</sequence>
<keyword evidence="5" id="KW-0443">Lipid metabolism</keyword>
<dbReference type="Pfam" id="PF16561">
    <property type="entry name" value="AMPK1_CBM"/>
    <property type="match status" value="1"/>
</dbReference>
<organism evidence="9 10">
    <name type="scientific">Oryzias melastigma</name>
    <name type="common">Marine medaka</name>
    <dbReference type="NCBI Taxonomy" id="30732"/>
    <lineage>
        <taxon>Eukaryota</taxon>
        <taxon>Metazoa</taxon>
        <taxon>Chordata</taxon>
        <taxon>Craniata</taxon>
        <taxon>Vertebrata</taxon>
        <taxon>Euteleostomi</taxon>
        <taxon>Actinopterygii</taxon>
        <taxon>Neopterygii</taxon>
        <taxon>Teleostei</taxon>
        <taxon>Neoteleostei</taxon>
        <taxon>Acanthomorphata</taxon>
        <taxon>Ovalentaria</taxon>
        <taxon>Atherinomorphae</taxon>
        <taxon>Beloniformes</taxon>
        <taxon>Adrianichthyidae</taxon>
        <taxon>Oryziinae</taxon>
        <taxon>Oryzias</taxon>
    </lineage>
</organism>
<dbReference type="OMA" id="HRMMSET"/>
<dbReference type="GeneTree" id="ENSGT00940000155307"/>
<evidence type="ECO:0000256" key="3">
    <source>
        <dbReference type="ARBA" id="ARBA00022553"/>
    </source>
</evidence>
<dbReference type="SUPFAM" id="SSF81296">
    <property type="entry name" value="E set domains"/>
    <property type="match status" value="1"/>
</dbReference>
<evidence type="ECO:0000256" key="1">
    <source>
        <dbReference type="ARBA" id="ARBA00010926"/>
    </source>
</evidence>
<feature type="region of interest" description="Disordered" evidence="7">
    <location>
        <begin position="1"/>
        <end position="31"/>
    </location>
</feature>
<dbReference type="PANTHER" id="PTHR10343">
    <property type="entry name" value="5'-AMP-ACTIVATED PROTEIN KINASE , BETA SUBUNIT"/>
    <property type="match status" value="1"/>
</dbReference>
<feature type="domain" description="Association with the SNF1 complex (ASC)" evidence="8">
    <location>
        <begin position="169"/>
        <end position="256"/>
    </location>
</feature>
<dbReference type="GO" id="GO:0005634">
    <property type="term" value="C:nucleus"/>
    <property type="evidence" value="ECO:0007669"/>
    <property type="project" value="TreeGrafter"/>
</dbReference>
<dbReference type="GO" id="GO:0007399">
    <property type="term" value="P:nervous system development"/>
    <property type="evidence" value="ECO:0007669"/>
    <property type="project" value="UniProtKB-ARBA"/>
</dbReference>
<evidence type="ECO:0000259" key="8">
    <source>
        <dbReference type="SMART" id="SM01010"/>
    </source>
</evidence>
<evidence type="ECO:0000313" key="10">
    <source>
        <dbReference type="Proteomes" id="UP000261560"/>
    </source>
</evidence>
<dbReference type="AlphaFoldDB" id="A0A3B3DPU3"/>
<evidence type="ECO:0000256" key="7">
    <source>
        <dbReference type="SAM" id="MobiDB-lite"/>
    </source>
</evidence>
<accession>A0A3B3DPU3</accession>
<dbReference type="FunFam" id="2.60.40.10:FF:000139">
    <property type="entry name" value="Protein kinase AMP-activated non-catalytic subunit beta 1"/>
    <property type="match status" value="1"/>
</dbReference>
<evidence type="ECO:0000313" key="9">
    <source>
        <dbReference type="Ensembl" id="ENSOMEP00000032148.1"/>
    </source>
</evidence>
<dbReference type="InterPro" id="IPR050827">
    <property type="entry name" value="CRP1_MDG1_kinase"/>
</dbReference>
<dbReference type="SUPFAM" id="SSF160219">
    <property type="entry name" value="AMPKBI-like"/>
    <property type="match status" value="1"/>
</dbReference>
<keyword evidence="10" id="KW-1185">Reference proteome</keyword>
<dbReference type="GO" id="GO:0019901">
    <property type="term" value="F:protein kinase binding"/>
    <property type="evidence" value="ECO:0007669"/>
    <property type="project" value="TreeGrafter"/>
</dbReference>
<name>A0A3B3DPU3_ORYME</name>
<dbReference type="GO" id="GO:0005737">
    <property type="term" value="C:cytoplasm"/>
    <property type="evidence" value="ECO:0007669"/>
    <property type="project" value="TreeGrafter"/>
</dbReference>